<evidence type="ECO:0000313" key="5">
    <source>
        <dbReference type="Proteomes" id="UP000556084"/>
    </source>
</evidence>
<keyword evidence="5" id="KW-1185">Reference proteome</keyword>
<protein>
    <submittedName>
        <fullName evidence="4">Release factor glutamine methyltransferase</fullName>
        <ecNumber evidence="4">2.1.1.297</ecNumber>
    </submittedName>
</protein>
<evidence type="ECO:0000256" key="1">
    <source>
        <dbReference type="ARBA" id="ARBA00022603"/>
    </source>
</evidence>
<comment type="caution">
    <text evidence="4">The sequence shown here is derived from an EMBL/GenBank/DDBJ whole genome shotgun (WGS) entry which is preliminary data.</text>
</comment>
<dbReference type="EMBL" id="JACHJH010000008">
    <property type="protein sequence ID" value="MBB4895522.1"/>
    <property type="molecule type" value="Genomic_DNA"/>
</dbReference>
<reference evidence="4 5" key="1">
    <citation type="submission" date="2020-08" db="EMBL/GenBank/DDBJ databases">
        <title>Genomic Encyclopedia of Type Strains, Phase III (KMG-III): the genomes of soil and plant-associated and newly described type strains.</title>
        <authorList>
            <person name="Whitman W."/>
        </authorList>
    </citation>
    <scope>NUCLEOTIDE SEQUENCE [LARGE SCALE GENOMIC DNA]</scope>
    <source>
        <strain evidence="4 5">CECT 3266</strain>
    </source>
</reference>
<dbReference type="AlphaFoldDB" id="A0A7W7LT05"/>
<dbReference type="InterPro" id="IPR052190">
    <property type="entry name" value="Euk-Arch_PrmC-MTase"/>
</dbReference>
<accession>A0A7W7LT05</accession>
<dbReference type="PANTHER" id="PTHR45875">
    <property type="entry name" value="METHYLTRANSFERASE N6AMT1"/>
    <property type="match status" value="1"/>
</dbReference>
<dbReference type="GO" id="GO:0035657">
    <property type="term" value="C:eRF1 methyltransferase complex"/>
    <property type="evidence" value="ECO:0007669"/>
    <property type="project" value="TreeGrafter"/>
</dbReference>
<keyword evidence="2 4" id="KW-0808">Transferase</keyword>
<proteinExistence type="predicted"/>
<dbReference type="SUPFAM" id="SSF53335">
    <property type="entry name" value="S-adenosyl-L-methionine-dependent methyltransferases"/>
    <property type="match status" value="1"/>
</dbReference>
<evidence type="ECO:0000313" key="4">
    <source>
        <dbReference type="EMBL" id="MBB4895522.1"/>
    </source>
</evidence>
<name>A0A7W7LT05_9ACTN</name>
<dbReference type="EC" id="2.1.1.297" evidence="4"/>
<dbReference type="GO" id="GO:0032259">
    <property type="term" value="P:methylation"/>
    <property type="evidence" value="ECO:0007669"/>
    <property type="project" value="UniProtKB-KW"/>
</dbReference>
<dbReference type="Proteomes" id="UP000556084">
    <property type="component" value="Unassembled WGS sequence"/>
</dbReference>
<dbReference type="InterPro" id="IPR029063">
    <property type="entry name" value="SAM-dependent_MTases_sf"/>
</dbReference>
<dbReference type="RefSeq" id="WP_246470423.1">
    <property type="nucleotide sequence ID" value="NZ_JACHJH010000008.1"/>
</dbReference>
<evidence type="ECO:0000256" key="3">
    <source>
        <dbReference type="ARBA" id="ARBA00022691"/>
    </source>
</evidence>
<keyword evidence="1 4" id="KW-0489">Methyltransferase</keyword>
<dbReference type="Gene3D" id="3.40.50.150">
    <property type="entry name" value="Vaccinia Virus protein VP39"/>
    <property type="match status" value="1"/>
</dbReference>
<keyword evidence="3" id="KW-0949">S-adenosyl-L-methionine</keyword>
<dbReference type="GO" id="GO:0102559">
    <property type="term" value="F:peptide chain release factor N(5)-glutamine methyltransferase activity"/>
    <property type="evidence" value="ECO:0007669"/>
    <property type="project" value="UniProtKB-EC"/>
</dbReference>
<gene>
    <name evidence="4" type="ORF">FHS39_004601</name>
</gene>
<sequence length="239" mass="25954">MRSLERSRTALTRKDRPSVFTMYGREWDLFPEVFAPIYSPATGISMDFLGLSESVEVPCTGSLLEIGCGTGVIAVSAALAGCERVVASDINPAAVLNAAANAARHDVFEQVRTVRGDLFGGLNEGERFDTIFWNSNYVLAPEDYEYGSVHECAYVDPGYAAHRRFLAEAPGWLTPTGSVLLHFSTRGDLVSLLRIAGEAGRRVRTVQSVVVQEGAHQVEHMLLEVTPAQAPARRTAAAR</sequence>
<dbReference type="PANTHER" id="PTHR45875:SF1">
    <property type="entry name" value="METHYLTRANSFERASE N6AMT1"/>
    <property type="match status" value="1"/>
</dbReference>
<evidence type="ECO:0000256" key="2">
    <source>
        <dbReference type="ARBA" id="ARBA00022679"/>
    </source>
</evidence>
<organism evidence="4 5">
    <name type="scientific">Streptomyces olivoverticillatus</name>
    <dbReference type="NCBI Taxonomy" id="66427"/>
    <lineage>
        <taxon>Bacteria</taxon>
        <taxon>Bacillati</taxon>
        <taxon>Actinomycetota</taxon>
        <taxon>Actinomycetes</taxon>
        <taxon>Kitasatosporales</taxon>
        <taxon>Streptomycetaceae</taxon>
        <taxon>Streptomyces</taxon>
    </lineage>
</organism>
<dbReference type="Pfam" id="PF06325">
    <property type="entry name" value="PrmA"/>
    <property type="match status" value="1"/>
</dbReference>
<dbReference type="CDD" id="cd02440">
    <property type="entry name" value="AdoMet_MTases"/>
    <property type="match status" value="1"/>
</dbReference>